<gene>
    <name evidence="7" type="ORF">SAMN06265370_107151</name>
</gene>
<evidence type="ECO:0000313" key="7">
    <source>
        <dbReference type="EMBL" id="SNR50280.1"/>
    </source>
</evidence>
<protein>
    <recommendedName>
        <fullName evidence="9">Lysylphosphatidylglycerol synthase TM region</fullName>
    </recommendedName>
</protein>
<dbReference type="OrthoDB" id="9126302at2"/>
<proteinExistence type="predicted"/>
<evidence type="ECO:0000256" key="6">
    <source>
        <dbReference type="SAM" id="Phobius"/>
    </source>
</evidence>
<sequence>MSRRFPWSGKLSLRIFQALVSIALLAVLWRAVGGSDALNSLAGADPFWLALAFLMLTLQTVLSALRWKLTAKGLGQRFTTTHAIREYYLAQFINQSLPGGMVGDAGRAVRARHQAGLMRATQGVVFERLSGQVVVFSVMAVTFAVTTLSPGGLHWPIWVRSFMVPLILIGLGAPAVFWLGGLLPGPQRRALDSLWDALHTSLLAPKILRWQVVLGLGTTACTLSAFAFCALATGTGLSLVAVLGVVPLIVFTMLIPISISGWGLREGAAAALFPVVGASATEGLAASIAFGLVFIAVVLPGILPLLKGRRVQK</sequence>
<comment type="subcellular location">
    <subcellularLocation>
        <location evidence="1">Cell membrane</location>
        <topology evidence="1">Multi-pass membrane protein</topology>
    </subcellularLocation>
</comment>
<keyword evidence="2" id="KW-1003">Cell membrane</keyword>
<name>A0A238WUT7_9RHOB</name>
<feature type="transmembrane region" description="Helical" evidence="6">
    <location>
        <begin position="284"/>
        <end position="306"/>
    </location>
</feature>
<feature type="transmembrane region" description="Helical" evidence="6">
    <location>
        <begin position="47"/>
        <end position="67"/>
    </location>
</feature>
<dbReference type="Proteomes" id="UP000198417">
    <property type="component" value="Unassembled WGS sequence"/>
</dbReference>
<dbReference type="AlphaFoldDB" id="A0A238WUT7"/>
<evidence type="ECO:0000256" key="1">
    <source>
        <dbReference type="ARBA" id="ARBA00004651"/>
    </source>
</evidence>
<evidence type="ECO:0000313" key="8">
    <source>
        <dbReference type="Proteomes" id="UP000198417"/>
    </source>
</evidence>
<dbReference type="PANTHER" id="PTHR40277:SF1">
    <property type="entry name" value="BLL5419 PROTEIN"/>
    <property type="match status" value="1"/>
</dbReference>
<dbReference type="NCBIfam" id="TIGR00374">
    <property type="entry name" value="flippase-like domain"/>
    <property type="match status" value="1"/>
</dbReference>
<keyword evidence="5 6" id="KW-0472">Membrane</keyword>
<dbReference type="EMBL" id="FZNN01000007">
    <property type="protein sequence ID" value="SNR50280.1"/>
    <property type="molecule type" value="Genomic_DNA"/>
</dbReference>
<organism evidence="7 8">
    <name type="scientific">Puniceibacterium sediminis</name>
    <dbReference type="NCBI Taxonomy" id="1608407"/>
    <lineage>
        <taxon>Bacteria</taxon>
        <taxon>Pseudomonadati</taxon>
        <taxon>Pseudomonadota</taxon>
        <taxon>Alphaproteobacteria</taxon>
        <taxon>Rhodobacterales</taxon>
        <taxon>Paracoccaceae</taxon>
        <taxon>Puniceibacterium</taxon>
    </lineage>
</organism>
<dbReference type="RefSeq" id="WP_089270384.1">
    <property type="nucleotide sequence ID" value="NZ_FZNN01000007.1"/>
</dbReference>
<keyword evidence="4 6" id="KW-1133">Transmembrane helix</keyword>
<feature type="transmembrane region" description="Helical" evidence="6">
    <location>
        <begin position="162"/>
        <end position="183"/>
    </location>
</feature>
<dbReference type="Pfam" id="PF03706">
    <property type="entry name" value="LPG_synthase_TM"/>
    <property type="match status" value="1"/>
</dbReference>
<dbReference type="InterPro" id="IPR022791">
    <property type="entry name" value="L-PG_synthase/AglD"/>
</dbReference>
<keyword evidence="8" id="KW-1185">Reference proteome</keyword>
<feature type="transmembrane region" description="Helical" evidence="6">
    <location>
        <begin position="239"/>
        <end position="264"/>
    </location>
</feature>
<evidence type="ECO:0008006" key="9">
    <source>
        <dbReference type="Google" id="ProtNLM"/>
    </source>
</evidence>
<accession>A0A238WUT7</accession>
<evidence type="ECO:0000256" key="5">
    <source>
        <dbReference type="ARBA" id="ARBA00023136"/>
    </source>
</evidence>
<evidence type="ECO:0000256" key="4">
    <source>
        <dbReference type="ARBA" id="ARBA00022989"/>
    </source>
</evidence>
<reference evidence="7 8" key="1">
    <citation type="submission" date="2017-06" db="EMBL/GenBank/DDBJ databases">
        <authorList>
            <person name="Kim H.J."/>
            <person name="Triplett B.A."/>
        </authorList>
    </citation>
    <scope>NUCLEOTIDE SEQUENCE [LARGE SCALE GENOMIC DNA]</scope>
    <source>
        <strain evidence="7 8">DSM 29052</strain>
    </source>
</reference>
<evidence type="ECO:0000256" key="2">
    <source>
        <dbReference type="ARBA" id="ARBA00022475"/>
    </source>
</evidence>
<dbReference type="GO" id="GO:0005886">
    <property type="term" value="C:plasma membrane"/>
    <property type="evidence" value="ECO:0007669"/>
    <property type="project" value="UniProtKB-SubCell"/>
</dbReference>
<keyword evidence="3 6" id="KW-0812">Transmembrane</keyword>
<dbReference type="PANTHER" id="PTHR40277">
    <property type="entry name" value="BLL5419 PROTEIN"/>
    <property type="match status" value="1"/>
</dbReference>
<evidence type="ECO:0000256" key="3">
    <source>
        <dbReference type="ARBA" id="ARBA00022692"/>
    </source>
</evidence>